<dbReference type="SUPFAM" id="SSF50182">
    <property type="entry name" value="Sm-like ribonucleoproteins"/>
    <property type="match status" value="1"/>
</dbReference>
<dbReference type="InterPro" id="IPR006685">
    <property type="entry name" value="MscS_channel_2nd"/>
</dbReference>
<evidence type="ECO:0000313" key="8">
    <source>
        <dbReference type="EMBL" id="KVM19493.1"/>
    </source>
</evidence>
<feature type="domain" description="Mechanosensitive ion channel MscS" evidence="7">
    <location>
        <begin position="189"/>
        <end position="255"/>
    </location>
</feature>
<evidence type="ECO:0000313" key="9">
    <source>
        <dbReference type="Proteomes" id="UP000061665"/>
    </source>
</evidence>
<evidence type="ECO:0000256" key="4">
    <source>
        <dbReference type="ARBA" id="ARBA00023136"/>
    </source>
</evidence>
<dbReference type="Gene3D" id="2.30.30.60">
    <property type="match status" value="1"/>
</dbReference>
<reference evidence="8 9" key="1">
    <citation type="submission" date="2015-11" db="EMBL/GenBank/DDBJ databases">
        <title>Expanding the genomic diversity of Burkholderia species for the development of highly accurate diagnostics.</title>
        <authorList>
            <person name="Sahl J."/>
            <person name="Keim P."/>
            <person name="Wagner D."/>
        </authorList>
    </citation>
    <scope>NUCLEOTIDE SEQUENCE [LARGE SCALE GENOMIC DNA]</scope>
    <source>
        <strain evidence="8 9">MSMB2058</strain>
    </source>
</reference>
<feature type="transmembrane region" description="Helical" evidence="6">
    <location>
        <begin position="92"/>
        <end position="111"/>
    </location>
</feature>
<dbReference type="Proteomes" id="UP000061665">
    <property type="component" value="Unassembled WGS sequence"/>
</dbReference>
<feature type="transmembrane region" description="Helical" evidence="6">
    <location>
        <begin position="59"/>
        <end position="80"/>
    </location>
</feature>
<dbReference type="AlphaFoldDB" id="A0AB73FS88"/>
<keyword evidence="4 6" id="KW-0472">Membrane</keyword>
<dbReference type="InterPro" id="IPR023408">
    <property type="entry name" value="MscS_beta-dom_sf"/>
</dbReference>
<keyword evidence="3 6" id="KW-1133">Transmembrane helix</keyword>
<evidence type="ECO:0000256" key="1">
    <source>
        <dbReference type="ARBA" id="ARBA00004370"/>
    </source>
</evidence>
<accession>A0AB73FS88</accession>
<evidence type="ECO:0000256" key="6">
    <source>
        <dbReference type="SAM" id="Phobius"/>
    </source>
</evidence>
<dbReference type="PANTHER" id="PTHR30566:SF25">
    <property type="entry name" value="INNER MEMBRANE PROTEIN"/>
    <property type="match status" value="1"/>
</dbReference>
<evidence type="ECO:0000256" key="2">
    <source>
        <dbReference type="ARBA" id="ARBA00022692"/>
    </source>
</evidence>
<keyword evidence="2 6" id="KW-0812">Transmembrane</keyword>
<feature type="compositionally biased region" description="Low complexity" evidence="5">
    <location>
        <begin position="379"/>
        <end position="397"/>
    </location>
</feature>
<evidence type="ECO:0000256" key="5">
    <source>
        <dbReference type="SAM" id="MobiDB-lite"/>
    </source>
</evidence>
<protein>
    <submittedName>
        <fullName evidence="8">Mechanosensitive ion channel protein MscS</fullName>
    </submittedName>
</protein>
<evidence type="ECO:0000259" key="7">
    <source>
        <dbReference type="Pfam" id="PF00924"/>
    </source>
</evidence>
<gene>
    <name evidence="8" type="ORF">WJ53_23185</name>
</gene>
<organism evidence="8 9">
    <name type="scientific">Burkholderia ubonensis</name>
    <dbReference type="NCBI Taxonomy" id="101571"/>
    <lineage>
        <taxon>Bacteria</taxon>
        <taxon>Pseudomonadati</taxon>
        <taxon>Pseudomonadota</taxon>
        <taxon>Betaproteobacteria</taxon>
        <taxon>Burkholderiales</taxon>
        <taxon>Burkholderiaceae</taxon>
        <taxon>Burkholderia</taxon>
        <taxon>Burkholderia cepacia complex</taxon>
    </lineage>
</organism>
<dbReference type="Gene3D" id="1.10.287.1260">
    <property type="match status" value="1"/>
</dbReference>
<feature type="transmembrane region" description="Helical" evidence="6">
    <location>
        <begin position="140"/>
        <end position="161"/>
    </location>
</feature>
<comment type="caution">
    <text evidence="8">The sequence shown here is derived from an EMBL/GenBank/DDBJ whole genome shotgun (WGS) entry which is preliminary data.</text>
</comment>
<feature type="transmembrane region" description="Helical" evidence="6">
    <location>
        <begin position="15"/>
        <end position="38"/>
    </location>
</feature>
<dbReference type="PANTHER" id="PTHR30566">
    <property type="entry name" value="YNAI-RELATED MECHANOSENSITIVE ION CHANNEL"/>
    <property type="match status" value="1"/>
</dbReference>
<sequence>MISLEELRRIADAPLHSWLGTLIVSAVILLVGAAAHRIGARVVKRIARPYPMLSVELRYIDKPSLVTLALLALEFVWLQADDGVPFVRGMRAAAAVGTIVALTWLLVRLAAAVCEAIIQAHPLDTADNLQARRIHTQARVLSRTVMVLIVIVGTGAALMTFPNVRQVGASLLASAGVAGLVAGIAARPVLGNLIAGLQIALTQPIRLDDVVVIQGEWGRIEEITGTYVSVRLWDQRRLVVPLQWFIENPFANWTRNSAEIIGTVFLSVDYRTPLAPLREELAPLREELARLVQHAPEWDGRVQVLQVTDATERTMQLRALVSAADSSLCFDLRCRVREGLIAYIQSHYPQCLPRSRTELFPHASAPDAPNPARPHERAPAASTAANTAADPQAVDGR</sequence>
<proteinExistence type="predicted"/>
<feature type="region of interest" description="Disordered" evidence="5">
    <location>
        <begin position="362"/>
        <end position="397"/>
    </location>
</feature>
<comment type="subcellular location">
    <subcellularLocation>
        <location evidence="1">Membrane</location>
    </subcellularLocation>
</comment>
<dbReference type="GO" id="GO:0016020">
    <property type="term" value="C:membrane"/>
    <property type="evidence" value="ECO:0007669"/>
    <property type="project" value="UniProtKB-SubCell"/>
</dbReference>
<evidence type="ECO:0000256" key="3">
    <source>
        <dbReference type="ARBA" id="ARBA00022989"/>
    </source>
</evidence>
<name>A0AB73FS88_9BURK</name>
<dbReference type="Pfam" id="PF00924">
    <property type="entry name" value="MS_channel_2nd"/>
    <property type="match status" value="1"/>
</dbReference>
<dbReference type="EMBL" id="LOZE01000139">
    <property type="protein sequence ID" value="KVM19493.1"/>
    <property type="molecule type" value="Genomic_DNA"/>
</dbReference>
<dbReference type="GO" id="GO:0008381">
    <property type="term" value="F:mechanosensitive monoatomic ion channel activity"/>
    <property type="evidence" value="ECO:0007669"/>
    <property type="project" value="UniProtKB-ARBA"/>
</dbReference>
<dbReference type="RefSeq" id="WP_059726128.1">
    <property type="nucleotide sequence ID" value="NZ_LOYI01000095.1"/>
</dbReference>
<dbReference type="InterPro" id="IPR010920">
    <property type="entry name" value="LSM_dom_sf"/>
</dbReference>